<comment type="caution">
    <text evidence="2">The sequence shown here is derived from an EMBL/GenBank/DDBJ whole genome shotgun (WGS) entry which is preliminary data.</text>
</comment>
<accession>A0A917KG94</accession>
<name>A0A917KG94_9BACL</name>
<dbReference type="GO" id="GO:0006935">
    <property type="term" value="P:chemotaxis"/>
    <property type="evidence" value="ECO:0007669"/>
    <property type="project" value="InterPro"/>
</dbReference>
<dbReference type="SUPFAM" id="SSF50341">
    <property type="entry name" value="CheW-like"/>
    <property type="match status" value="1"/>
</dbReference>
<dbReference type="Gene3D" id="2.30.30.40">
    <property type="entry name" value="SH3 Domains"/>
    <property type="match status" value="1"/>
</dbReference>
<dbReference type="InterPro" id="IPR002545">
    <property type="entry name" value="CheW-lke_dom"/>
</dbReference>
<dbReference type="PANTHER" id="PTHR22617">
    <property type="entry name" value="CHEMOTAXIS SENSOR HISTIDINE KINASE-RELATED"/>
    <property type="match status" value="1"/>
</dbReference>
<dbReference type="GO" id="GO:0007165">
    <property type="term" value="P:signal transduction"/>
    <property type="evidence" value="ECO:0007669"/>
    <property type="project" value="InterPro"/>
</dbReference>
<protein>
    <recommendedName>
        <fullName evidence="1">CheW-like domain-containing protein</fullName>
    </recommendedName>
</protein>
<dbReference type="AlphaFoldDB" id="A0A917KG94"/>
<dbReference type="InterPro" id="IPR036061">
    <property type="entry name" value="CheW-like_dom_sf"/>
</dbReference>
<reference evidence="2" key="2">
    <citation type="submission" date="2020-09" db="EMBL/GenBank/DDBJ databases">
        <authorList>
            <person name="Sun Q."/>
            <person name="Ohkuma M."/>
        </authorList>
    </citation>
    <scope>NUCLEOTIDE SEQUENCE</scope>
    <source>
        <strain evidence="2">JCM 18487</strain>
    </source>
</reference>
<dbReference type="PROSITE" id="PS50851">
    <property type="entry name" value="CHEW"/>
    <property type="match status" value="1"/>
</dbReference>
<evidence type="ECO:0000313" key="2">
    <source>
        <dbReference type="EMBL" id="GGJ11123.1"/>
    </source>
</evidence>
<dbReference type="GO" id="GO:0005829">
    <property type="term" value="C:cytosol"/>
    <property type="evidence" value="ECO:0007669"/>
    <property type="project" value="TreeGrafter"/>
</dbReference>
<feature type="domain" description="CheW-like" evidence="1">
    <location>
        <begin position="1"/>
        <end position="141"/>
    </location>
</feature>
<proteinExistence type="predicted"/>
<dbReference type="Proteomes" id="UP000637695">
    <property type="component" value="Unassembled WGS sequence"/>
</dbReference>
<reference evidence="2" key="1">
    <citation type="journal article" date="2014" name="Int. J. Syst. Evol. Microbiol.">
        <title>Complete genome sequence of Corynebacterium casei LMG S-19264T (=DSM 44701T), isolated from a smear-ripened cheese.</title>
        <authorList>
            <consortium name="US DOE Joint Genome Institute (JGI-PGF)"/>
            <person name="Walter F."/>
            <person name="Albersmeier A."/>
            <person name="Kalinowski J."/>
            <person name="Ruckert C."/>
        </authorList>
    </citation>
    <scope>NUCLEOTIDE SEQUENCE</scope>
    <source>
        <strain evidence="2">JCM 18487</strain>
    </source>
</reference>
<dbReference type="PANTHER" id="PTHR22617:SF23">
    <property type="entry name" value="CHEMOTAXIS PROTEIN CHEW"/>
    <property type="match status" value="1"/>
</dbReference>
<keyword evidence="3" id="KW-1185">Reference proteome</keyword>
<organism evidence="2 3">
    <name type="scientific">Alicyclobacillus cellulosilyticus</name>
    <dbReference type="NCBI Taxonomy" id="1003997"/>
    <lineage>
        <taxon>Bacteria</taxon>
        <taxon>Bacillati</taxon>
        <taxon>Bacillota</taxon>
        <taxon>Bacilli</taxon>
        <taxon>Bacillales</taxon>
        <taxon>Alicyclobacillaceae</taxon>
        <taxon>Alicyclobacillus</taxon>
    </lineage>
</organism>
<evidence type="ECO:0000313" key="3">
    <source>
        <dbReference type="Proteomes" id="UP000637695"/>
    </source>
</evidence>
<gene>
    <name evidence="2" type="ORF">GCM10010885_20480</name>
</gene>
<evidence type="ECO:0000259" key="1">
    <source>
        <dbReference type="PROSITE" id="PS50851"/>
    </source>
</evidence>
<dbReference type="InterPro" id="IPR039315">
    <property type="entry name" value="CheW"/>
</dbReference>
<dbReference type="Pfam" id="PF01584">
    <property type="entry name" value="CheW"/>
    <property type="match status" value="1"/>
</dbReference>
<dbReference type="RefSeq" id="WP_188882893.1">
    <property type="nucleotide sequence ID" value="NZ_BMOY01000036.1"/>
</dbReference>
<sequence>MAQFVTFRVAHHDYGLPIEHVQSIEPVLPITPLPGAAPFVLGLIHLRGSVLPVLDLRRFLGLPAADWTEETRLVVVQWADVQAALVVDSVHDVADVADEDIQAAPDVVGPLQAEQVAGVTLTDRGMLVLPRLERLFDPELAVVAEHEA</sequence>
<dbReference type="SMART" id="SM00260">
    <property type="entry name" value="CheW"/>
    <property type="match status" value="1"/>
</dbReference>
<dbReference type="Gene3D" id="2.40.50.180">
    <property type="entry name" value="CheA-289, Domain 4"/>
    <property type="match status" value="1"/>
</dbReference>
<dbReference type="EMBL" id="BMOY01000036">
    <property type="protein sequence ID" value="GGJ11123.1"/>
    <property type="molecule type" value="Genomic_DNA"/>
</dbReference>